<protein>
    <recommendedName>
        <fullName evidence="1">DUF676 domain-containing protein</fullName>
    </recommendedName>
</protein>
<accession>W6UR27</accession>
<dbReference type="OrthoDB" id="273452at2759"/>
<proteinExistence type="predicted"/>
<dbReference type="EMBL" id="APAU02000027">
    <property type="protein sequence ID" value="EUB60772.1"/>
    <property type="molecule type" value="Genomic_DNA"/>
</dbReference>
<feature type="domain" description="DUF676" evidence="1">
    <location>
        <begin position="460"/>
        <end position="538"/>
    </location>
</feature>
<name>W6UR27_ECHGR</name>
<comment type="caution">
    <text evidence="2">The sequence shown here is derived from an EMBL/GenBank/DDBJ whole genome shotgun (WGS) entry which is preliminary data.</text>
</comment>
<evidence type="ECO:0000259" key="1">
    <source>
        <dbReference type="Pfam" id="PF05057"/>
    </source>
</evidence>
<dbReference type="Proteomes" id="UP000019149">
    <property type="component" value="Unassembled WGS sequence"/>
</dbReference>
<dbReference type="RefSeq" id="XP_024351968.1">
    <property type="nucleotide sequence ID" value="XM_024493647.1"/>
</dbReference>
<evidence type="ECO:0000313" key="3">
    <source>
        <dbReference type="Proteomes" id="UP000019149"/>
    </source>
</evidence>
<dbReference type="PANTHER" id="PTHR12482:SF5">
    <property type="entry name" value="DUF676 DOMAIN-CONTAINING PROTEIN"/>
    <property type="match status" value="1"/>
</dbReference>
<dbReference type="InterPro" id="IPR044294">
    <property type="entry name" value="Lipase-like"/>
</dbReference>
<dbReference type="GeneID" id="36340113"/>
<dbReference type="Pfam" id="PF05057">
    <property type="entry name" value="DUF676"/>
    <property type="match status" value="1"/>
</dbReference>
<dbReference type="CTD" id="36340113"/>
<gene>
    <name evidence="2" type="ORF">EGR_04398</name>
</gene>
<keyword evidence="3" id="KW-1185">Reference proteome</keyword>
<organism evidence="2 3">
    <name type="scientific">Echinococcus granulosus</name>
    <name type="common">Hydatid tapeworm</name>
    <dbReference type="NCBI Taxonomy" id="6210"/>
    <lineage>
        <taxon>Eukaryota</taxon>
        <taxon>Metazoa</taxon>
        <taxon>Spiralia</taxon>
        <taxon>Lophotrochozoa</taxon>
        <taxon>Platyhelminthes</taxon>
        <taxon>Cestoda</taxon>
        <taxon>Eucestoda</taxon>
        <taxon>Cyclophyllidea</taxon>
        <taxon>Taeniidae</taxon>
        <taxon>Echinococcus</taxon>
        <taxon>Echinococcus granulosus group</taxon>
    </lineage>
</organism>
<dbReference type="PANTHER" id="PTHR12482">
    <property type="entry name" value="LIPASE ROG1-RELATED-RELATED"/>
    <property type="match status" value="1"/>
</dbReference>
<sequence length="559" mass="61688">MSEVTHGRKSISLLSLPSAENSKIPILRRKRQLQLQKSQPCSSRHIEHAISTPNLGPTGLSSSPASWKAVAAATDAVVVERCSRCGLPDLTTITTTINTASTLVTSVSLPSLSSLDPANGTPFVLESSSLSDYAGVQFCGGCVSSRPTMRRLKQQRRHKAIFTRRPNSSLVNFSSLSDLFIHSCHCDKTNPLTRSHRKPHSASPELCTTATSCITDFNRSRREASNPLTLPSLSEDLRDHEIGPEADKASPRHHDSHETVGEFSVAVATTSSPLQPEGEWGRRNEEMNIADTTDGPTAVAHWVMRNPDKGIALVQNKITQELVQWVLIHPEDGLALIRLLQENGEEVEIEDRRSLSQTFIMMNGEEEKKLSKRQSTEQTRPVTSANSTDCLTNVVASSTLFVGGDRLVNAFAPGTMTFVVLKEHLKQHVLLPPTFKGHIYSDFSQLPVPFPYFSNPTVRSSSVHLVICVHGLEGNCLDLRLLTMYLQLALPDHPLEFLMSDSNHEDTFGSLEQLRDNLVQEILEHIHSMPEKPTHISYFINSSVNQPSPPTLIPLTICD</sequence>
<dbReference type="KEGG" id="egl:EGR_04398"/>
<evidence type="ECO:0000313" key="2">
    <source>
        <dbReference type="EMBL" id="EUB60772.1"/>
    </source>
</evidence>
<dbReference type="STRING" id="6210.W6UR27"/>
<dbReference type="AlphaFoldDB" id="W6UR27"/>
<reference evidence="2 3" key="1">
    <citation type="journal article" date="2013" name="Nat. Genet.">
        <title>The genome of the hydatid tapeworm Echinococcus granulosus.</title>
        <authorList>
            <person name="Zheng H."/>
            <person name="Zhang W."/>
            <person name="Zhang L."/>
            <person name="Zhang Z."/>
            <person name="Li J."/>
            <person name="Lu G."/>
            <person name="Zhu Y."/>
            <person name="Wang Y."/>
            <person name="Huang Y."/>
            <person name="Liu J."/>
            <person name="Kang H."/>
            <person name="Chen J."/>
            <person name="Wang L."/>
            <person name="Chen A."/>
            <person name="Yu S."/>
            <person name="Gao Z."/>
            <person name="Jin L."/>
            <person name="Gu W."/>
            <person name="Wang Z."/>
            <person name="Zhao L."/>
            <person name="Shi B."/>
            <person name="Wen H."/>
            <person name="Lin R."/>
            <person name="Jones M.K."/>
            <person name="Brejova B."/>
            <person name="Vinar T."/>
            <person name="Zhao G."/>
            <person name="McManus D.P."/>
            <person name="Chen Z."/>
            <person name="Zhou Y."/>
            <person name="Wang S."/>
        </authorList>
    </citation>
    <scope>NUCLEOTIDE SEQUENCE [LARGE SCALE GENOMIC DNA]</scope>
</reference>
<dbReference type="InterPro" id="IPR007751">
    <property type="entry name" value="DUF676_lipase-like"/>
</dbReference>